<feature type="domain" description="C-type lectin" evidence="2">
    <location>
        <begin position="81"/>
        <end position="196"/>
    </location>
</feature>
<dbReference type="SMART" id="SM00034">
    <property type="entry name" value="CLECT"/>
    <property type="match status" value="1"/>
</dbReference>
<keyword evidence="1" id="KW-0732">Signal</keyword>
<dbReference type="CDD" id="cd00037">
    <property type="entry name" value="CLECT"/>
    <property type="match status" value="1"/>
</dbReference>
<dbReference type="Proteomes" id="UP000036681">
    <property type="component" value="Unplaced"/>
</dbReference>
<feature type="chain" id="PRO_5005657179" evidence="1">
    <location>
        <begin position="19"/>
        <end position="211"/>
    </location>
</feature>
<feature type="signal peptide" evidence="1">
    <location>
        <begin position="1"/>
        <end position="18"/>
    </location>
</feature>
<dbReference type="SUPFAM" id="SSF56436">
    <property type="entry name" value="C-type lectin-like"/>
    <property type="match status" value="1"/>
</dbReference>
<dbReference type="InterPro" id="IPR050111">
    <property type="entry name" value="C-type_lectin/snaclec_domain"/>
</dbReference>
<dbReference type="WBParaSite" id="ALUE_0001620401-mRNA-1">
    <property type="protein sequence ID" value="ALUE_0001620401-mRNA-1"/>
    <property type="gene ID" value="ALUE_0001620401"/>
</dbReference>
<proteinExistence type="predicted"/>
<dbReference type="InterPro" id="IPR016187">
    <property type="entry name" value="CTDL_fold"/>
</dbReference>
<evidence type="ECO:0000313" key="4">
    <source>
        <dbReference type="WBParaSite" id="ALUE_0001620401-mRNA-1"/>
    </source>
</evidence>
<name>A0A0M3IDT1_ASCLU</name>
<dbReference type="Gene3D" id="3.10.100.10">
    <property type="entry name" value="Mannose-Binding Protein A, subunit A"/>
    <property type="match status" value="1"/>
</dbReference>
<dbReference type="InterPro" id="IPR016186">
    <property type="entry name" value="C-type_lectin-like/link_sf"/>
</dbReference>
<evidence type="ECO:0000313" key="3">
    <source>
        <dbReference type="Proteomes" id="UP000036681"/>
    </source>
</evidence>
<dbReference type="PROSITE" id="PS50041">
    <property type="entry name" value="C_TYPE_LECTIN_2"/>
    <property type="match status" value="1"/>
</dbReference>
<organism evidence="3 4">
    <name type="scientific">Ascaris lumbricoides</name>
    <name type="common">Giant roundworm</name>
    <dbReference type="NCBI Taxonomy" id="6252"/>
    <lineage>
        <taxon>Eukaryota</taxon>
        <taxon>Metazoa</taxon>
        <taxon>Ecdysozoa</taxon>
        <taxon>Nematoda</taxon>
        <taxon>Chromadorea</taxon>
        <taxon>Rhabditida</taxon>
        <taxon>Spirurina</taxon>
        <taxon>Ascaridomorpha</taxon>
        <taxon>Ascaridoidea</taxon>
        <taxon>Ascarididae</taxon>
        <taxon>Ascaris</taxon>
    </lineage>
</organism>
<sequence length="211" mass="22783">MIVLVIVALSLLISSARGCATDAECGVFDRCDAATQTCVANTAGCTQACAANQVCVPPNCVAAPTPAYTSATTCPSGWTLFNNNCYYVATGQFLFNQASLLCTQLSAKVVWFNQATPTVFRNEMNFVNSLTAARNVRYYWIGLNRMFGRWVWTDGTPALYTNWRPGEPDGCCGANTTCALVNYGNTLGQWDDAGCETLWANPQGFVCKKAV</sequence>
<dbReference type="InterPro" id="IPR001304">
    <property type="entry name" value="C-type_lectin-like"/>
</dbReference>
<evidence type="ECO:0000259" key="2">
    <source>
        <dbReference type="PROSITE" id="PS50041"/>
    </source>
</evidence>
<reference evidence="4" key="1">
    <citation type="submission" date="2017-02" db="UniProtKB">
        <authorList>
            <consortium name="WormBaseParasite"/>
        </authorList>
    </citation>
    <scope>IDENTIFICATION</scope>
</reference>
<accession>A0A0M3IDT1</accession>
<protein>
    <submittedName>
        <fullName evidence="4">C-type lectin domain-containing protein</fullName>
    </submittedName>
</protein>
<dbReference type="AlphaFoldDB" id="A0A0M3IDT1"/>
<evidence type="ECO:0000256" key="1">
    <source>
        <dbReference type="SAM" id="SignalP"/>
    </source>
</evidence>
<dbReference type="PANTHER" id="PTHR22803">
    <property type="entry name" value="MANNOSE, PHOSPHOLIPASE, LECTIN RECEPTOR RELATED"/>
    <property type="match status" value="1"/>
</dbReference>
<keyword evidence="3" id="KW-1185">Reference proteome</keyword>